<dbReference type="AlphaFoldDB" id="A0A0E3K3M2"/>
<dbReference type="InterPro" id="IPR047678">
    <property type="entry name" value="YjiM-like"/>
</dbReference>
<dbReference type="PANTHER" id="PTHR30548:SF6">
    <property type="entry name" value="DEHYDRATASE SUBUNIT YJIM-RELATED"/>
    <property type="match status" value="1"/>
</dbReference>
<dbReference type="GO" id="GO:0016836">
    <property type="term" value="F:hydro-lyase activity"/>
    <property type="evidence" value="ECO:0007669"/>
    <property type="project" value="UniProtKB-ARBA"/>
</dbReference>
<dbReference type="InterPro" id="IPR010327">
    <property type="entry name" value="FldB/FldC_alpha/beta"/>
</dbReference>
<dbReference type="GO" id="GO:0051536">
    <property type="term" value="F:iron-sulfur cluster binding"/>
    <property type="evidence" value="ECO:0007669"/>
    <property type="project" value="UniProtKB-KW"/>
</dbReference>
<dbReference type="Pfam" id="PF06050">
    <property type="entry name" value="HGD-D"/>
    <property type="match status" value="1"/>
</dbReference>
<dbReference type="HOGENOM" id="CLU_053697_1_1_9"/>
<dbReference type="STRING" id="1548.CSCA_4627"/>
<keyword evidence="5" id="KW-1185">Reference proteome</keyword>
<keyword evidence="3" id="KW-0411">Iron-sulfur</keyword>
<protein>
    <submittedName>
        <fullName evidence="4">2-hydroxyglutaryl-CoA dehydratase D-component</fullName>
    </submittedName>
</protein>
<evidence type="ECO:0000256" key="1">
    <source>
        <dbReference type="ARBA" id="ARBA00001966"/>
    </source>
</evidence>
<dbReference type="KEGG" id="csq:CSCA_4627"/>
<reference evidence="4 5" key="1">
    <citation type="journal article" date="2015" name="J. Biotechnol.">
        <title>Complete genome sequence of a malodorant-producing acetogen, Clostridium scatologenes ATCC 25775(T).</title>
        <authorList>
            <person name="Zhu Z."/>
            <person name="Guo T."/>
            <person name="Zheng H."/>
            <person name="Song T."/>
            <person name="Ouyang P."/>
            <person name="Xie J."/>
        </authorList>
    </citation>
    <scope>NUCLEOTIDE SEQUENCE [LARGE SCALE GENOMIC DNA]</scope>
    <source>
        <strain evidence="4 5">ATCC 25775</strain>
    </source>
</reference>
<dbReference type="Gene3D" id="3.40.50.11900">
    <property type="match status" value="1"/>
</dbReference>
<evidence type="ECO:0000256" key="2">
    <source>
        <dbReference type="ARBA" id="ARBA00005806"/>
    </source>
</evidence>
<evidence type="ECO:0000313" key="4">
    <source>
        <dbReference type="EMBL" id="AKA71752.1"/>
    </source>
</evidence>
<dbReference type="Proteomes" id="UP000033115">
    <property type="component" value="Chromosome"/>
</dbReference>
<sequence length="382" mass="43106">MNELPQKINEFGEKRRKGFVTIKNLKDEGKKVVGVFCAFTPKEVISAAGAIPIGICGTSEEPIPDAEKHLPRNLCPLIKSSYGFAITEKCPYTYFSDLIVGETTCDGKKKMYEMLGKIKDVHVMQLPQTTRGEDSYTLWKNEIIKLKEKLEKKFDVEITEQNLRDEIKLKNRERETLREFYELGKMTPPPIEGIDILKVLRGAAFSYDKEEEIKTISDMTKSIKEAYEKGEKKVSSSAKRILVTGCPLGESTDKIINTIEQNGGVVVCFENCGGVKDIGFLVDETIDPIDALTSKYLNIACSCMTPNDNRIELLSKLIDEYKVDGVVDVILQACHTYNVEAYTIKEFVTKEKNIPYLNIETDYSQTDIGQLKTRIGAFIEMI</sequence>
<gene>
    <name evidence="4" type="ORF">CSCA_4627</name>
</gene>
<name>A0A0E3K3M2_CLOSL</name>
<accession>A0A0E3K3M2</accession>
<dbReference type="PANTHER" id="PTHR30548">
    <property type="entry name" value="2-HYDROXYGLUTARYL-COA DEHYDRATASE, D-COMPONENT-RELATED"/>
    <property type="match status" value="1"/>
</dbReference>
<dbReference type="NCBIfam" id="NF040772">
    <property type="entry name" value="double_cubane"/>
    <property type="match status" value="1"/>
</dbReference>
<evidence type="ECO:0000256" key="3">
    <source>
        <dbReference type="ARBA" id="ARBA00023014"/>
    </source>
</evidence>
<keyword evidence="3" id="KW-0479">Metal-binding</keyword>
<dbReference type="EMBL" id="CP009933">
    <property type="protein sequence ID" value="AKA71752.1"/>
    <property type="molecule type" value="Genomic_DNA"/>
</dbReference>
<keyword evidence="3" id="KW-0408">Iron</keyword>
<comment type="cofactor">
    <cofactor evidence="1">
        <name>[4Fe-4S] cluster</name>
        <dbReference type="ChEBI" id="CHEBI:49883"/>
    </cofactor>
</comment>
<comment type="similarity">
    <text evidence="2">Belongs to the FldB/FldC dehydratase alpha/beta subunit family.</text>
</comment>
<dbReference type="RefSeq" id="WP_029163053.1">
    <property type="nucleotide sequence ID" value="NZ_CP009933.1"/>
</dbReference>
<dbReference type="Gene3D" id="1.20.1270.370">
    <property type="match status" value="1"/>
</dbReference>
<proteinExistence type="inferred from homology"/>
<evidence type="ECO:0000313" key="5">
    <source>
        <dbReference type="Proteomes" id="UP000033115"/>
    </source>
</evidence>
<dbReference type="Gene3D" id="3.40.50.11890">
    <property type="match status" value="1"/>
</dbReference>
<organism evidence="4 5">
    <name type="scientific">Clostridium scatologenes</name>
    <dbReference type="NCBI Taxonomy" id="1548"/>
    <lineage>
        <taxon>Bacteria</taxon>
        <taxon>Bacillati</taxon>
        <taxon>Bacillota</taxon>
        <taxon>Clostridia</taxon>
        <taxon>Eubacteriales</taxon>
        <taxon>Clostridiaceae</taxon>
        <taxon>Clostridium</taxon>
    </lineage>
</organism>